<dbReference type="InterPro" id="IPR041891">
    <property type="entry name" value="Alpha_CA_prokaryot-like"/>
</dbReference>
<dbReference type="SMART" id="SM01057">
    <property type="entry name" value="Carb_anhydrase"/>
    <property type="match status" value="1"/>
</dbReference>
<evidence type="ECO:0000256" key="4">
    <source>
        <dbReference type="ARBA" id="ARBA00022833"/>
    </source>
</evidence>
<evidence type="ECO:0000256" key="2">
    <source>
        <dbReference type="ARBA" id="ARBA00012925"/>
    </source>
</evidence>
<dbReference type="Pfam" id="PF00194">
    <property type="entry name" value="Carb_anhydrase"/>
    <property type="match status" value="1"/>
</dbReference>
<keyword evidence="5" id="KW-0456">Lyase</keyword>
<dbReference type="PROSITE" id="PS51144">
    <property type="entry name" value="ALPHA_CA_2"/>
    <property type="match status" value="1"/>
</dbReference>
<dbReference type="GO" id="GO:0004089">
    <property type="term" value="F:carbonate dehydratase activity"/>
    <property type="evidence" value="ECO:0007669"/>
    <property type="project" value="UniProtKB-EC"/>
</dbReference>
<name>A0A7S4JDT3_GUITH</name>
<dbReference type="AlphaFoldDB" id="A0A7S4JDT3"/>
<dbReference type="InterPro" id="IPR036398">
    <property type="entry name" value="CA_dom_sf"/>
</dbReference>
<organism evidence="8">
    <name type="scientific">Guillardia theta</name>
    <name type="common">Cryptophyte</name>
    <name type="synonym">Cryptomonas phi</name>
    <dbReference type="NCBI Taxonomy" id="55529"/>
    <lineage>
        <taxon>Eukaryota</taxon>
        <taxon>Cryptophyceae</taxon>
        <taxon>Pyrenomonadales</taxon>
        <taxon>Geminigeraceae</taxon>
        <taxon>Guillardia</taxon>
    </lineage>
</organism>
<proteinExistence type="inferred from homology"/>
<sequence>MYSPAPPPPDPKRKEQNMLLGFLLLIFLIAFPALVVAVVAFTRIPGDDCALNVTTPVTQTAHAIHWDYSPEHGPEHWASLTPDYATCGSGKLQSPINLRTSVGPKYELGRTLKNISMNNFQDVSTLVKNSFSNLVTVVHNGHTVQTSGVKGYFQYDSTWFELLQFHFHTPSEHQLDDNLQQAEIHFVHKSQSNNYLVIGVFVETADENPEYFKELLADFPKSEEEAAAIVHFNYTQLLQDVVGDNANYWMYSGSFTTPNCQEGVTWIVMNKKVKMTAKDIGALRNAMGKNNRPIQPLNERTVHMKSLPI</sequence>
<feature type="domain" description="Alpha-carbonic anhydrase" evidence="7">
    <location>
        <begin position="64"/>
        <end position="306"/>
    </location>
</feature>
<dbReference type="CDD" id="cd03124">
    <property type="entry name" value="alpha_CA_prokaryotic_like"/>
    <property type="match status" value="1"/>
</dbReference>
<reference evidence="8" key="1">
    <citation type="submission" date="2021-01" db="EMBL/GenBank/DDBJ databases">
        <authorList>
            <person name="Corre E."/>
            <person name="Pelletier E."/>
            <person name="Niang G."/>
            <person name="Scheremetjew M."/>
            <person name="Finn R."/>
            <person name="Kale V."/>
            <person name="Holt S."/>
            <person name="Cochrane G."/>
            <person name="Meng A."/>
            <person name="Brown T."/>
            <person name="Cohen L."/>
        </authorList>
    </citation>
    <scope>NUCLEOTIDE SEQUENCE</scope>
    <source>
        <strain evidence="8">CCMP 2712</strain>
    </source>
</reference>
<dbReference type="InterPro" id="IPR001148">
    <property type="entry name" value="CA_dom"/>
</dbReference>
<evidence type="ECO:0000259" key="7">
    <source>
        <dbReference type="PROSITE" id="PS51144"/>
    </source>
</evidence>
<gene>
    <name evidence="8" type="ORF">GTHE00462_LOCUS4919</name>
</gene>
<evidence type="ECO:0000256" key="3">
    <source>
        <dbReference type="ARBA" id="ARBA00022723"/>
    </source>
</evidence>
<evidence type="ECO:0000256" key="1">
    <source>
        <dbReference type="ARBA" id="ARBA00010718"/>
    </source>
</evidence>
<keyword evidence="3" id="KW-0479">Metal-binding</keyword>
<evidence type="ECO:0000256" key="6">
    <source>
        <dbReference type="ARBA" id="ARBA00048348"/>
    </source>
</evidence>
<dbReference type="InterPro" id="IPR023561">
    <property type="entry name" value="Carbonic_anhydrase_a-class"/>
</dbReference>
<evidence type="ECO:0000256" key="5">
    <source>
        <dbReference type="ARBA" id="ARBA00023239"/>
    </source>
</evidence>
<dbReference type="EC" id="4.2.1.1" evidence="2"/>
<evidence type="ECO:0000313" key="8">
    <source>
        <dbReference type="EMBL" id="CAE2260417.1"/>
    </source>
</evidence>
<dbReference type="EMBL" id="HBKN01006165">
    <property type="protein sequence ID" value="CAE2260417.1"/>
    <property type="molecule type" value="Transcribed_RNA"/>
</dbReference>
<dbReference type="Gene3D" id="3.10.200.10">
    <property type="entry name" value="Alpha carbonic anhydrase"/>
    <property type="match status" value="1"/>
</dbReference>
<comment type="similarity">
    <text evidence="1">Belongs to the alpha-carbonic anhydrase family.</text>
</comment>
<keyword evidence="4" id="KW-0862">Zinc</keyword>
<dbReference type="GO" id="GO:0008270">
    <property type="term" value="F:zinc ion binding"/>
    <property type="evidence" value="ECO:0007669"/>
    <property type="project" value="InterPro"/>
</dbReference>
<dbReference type="PANTHER" id="PTHR18952:SF265">
    <property type="entry name" value="CARBONIC ANHYDRASE"/>
    <property type="match status" value="1"/>
</dbReference>
<protein>
    <recommendedName>
        <fullName evidence="2">carbonic anhydrase</fullName>
        <ecNumber evidence="2">4.2.1.1</ecNumber>
    </recommendedName>
</protein>
<comment type="catalytic activity">
    <reaction evidence="6">
        <text>hydrogencarbonate + H(+) = CO2 + H2O</text>
        <dbReference type="Rhea" id="RHEA:10748"/>
        <dbReference type="ChEBI" id="CHEBI:15377"/>
        <dbReference type="ChEBI" id="CHEBI:15378"/>
        <dbReference type="ChEBI" id="CHEBI:16526"/>
        <dbReference type="ChEBI" id="CHEBI:17544"/>
        <dbReference type="EC" id="4.2.1.1"/>
    </reaction>
</comment>
<accession>A0A7S4JDT3</accession>
<dbReference type="PANTHER" id="PTHR18952">
    <property type="entry name" value="CARBONIC ANHYDRASE"/>
    <property type="match status" value="1"/>
</dbReference>
<dbReference type="SUPFAM" id="SSF51069">
    <property type="entry name" value="Carbonic anhydrase"/>
    <property type="match status" value="1"/>
</dbReference>